<comment type="domain">
    <text evidence="12">ValRS has two distinct active sites: one for aminoacylation and one for editing. The misactivated threonine is translocated from the active site to the editing site.</text>
</comment>
<dbReference type="HAMAP" id="MF_02004">
    <property type="entry name" value="Val_tRNA_synth_type1"/>
    <property type="match status" value="1"/>
</dbReference>
<evidence type="ECO:0000256" key="5">
    <source>
        <dbReference type="ARBA" id="ARBA00022741"/>
    </source>
</evidence>
<comment type="caution">
    <text evidence="16">The sequence shown here is derived from an EMBL/GenBank/DDBJ whole genome shotgun (WGS) entry which is preliminary data.</text>
</comment>
<evidence type="ECO:0000256" key="6">
    <source>
        <dbReference type="ARBA" id="ARBA00022840"/>
    </source>
</evidence>
<feature type="short sequence motif" description="'HIGH' region" evidence="12">
    <location>
        <begin position="44"/>
        <end position="54"/>
    </location>
</feature>
<organism evidence="16 17">
    <name type="scientific">Alsobacter metallidurans</name>
    <dbReference type="NCBI Taxonomy" id="340221"/>
    <lineage>
        <taxon>Bacteria</taxon>
        <taxon>Pseudomonadati</taxon>
        <taxon>Pseudomonadota</taxon>
        <taxon>Alphaproteobacteria</taxon>
        <taxon>Hyphomicrobiales</taxon>
        <taxon>Alsobacteraceae</taxon>
        <taxon>Alsobacter</taxon>
    </lineage>
</organism>
<dbReference type="AlphaFoldDB" id="A0A917MIC7"/>
<dbReference type="InterPro" id="IPR013155">
    <property type="entry name" value="M/V/L/I-tRNA-synth_anticd-bd"/>
</dbReference>
<keyword evidence="4 12" id="KW-0436">Ligase</keyword>
<evidence type="ECO:0000259" key="14">
    <source>
        <dbReference type="Pfam" id="PF08264"/>
    </source>
</evidence>
<dbReference type="InterPro" id="IPR019499">
    <property type="entry name" value="Val-tRNA_synth_tRNA-bd"/>
</dbReference>
<reference evidence="16" key="1">
    <citation type="journal article" date="2014" name="Int. J. Syst. Evol. Microbiol.">
        <title>Complete genome sequence of Corynebacterium casei LMG S-19264T (=DSM 44701T), isolated from a smear-ripened cheese.</title>
        <authorList>
            <consortium name="US DOE Joint Genome Institute (JGI-PGF)"/>
            <person name="Walter F."/>
            <person name="Albersmeier A."/>
            <person name="Kalinowski J."/>
            <person name="Ruckert C."/>
        </authorList>
    </citation>
    <scope>NUCLEOTIDE SEQUENCE</scope>
    <source>
        <strain evidence="16">CGMCC 1.12214</strain>
    </source>
</reference>
<dbReference type="InterPro" id="IPR002303">
    <property type="entry name" value="Valyl-tRNA_ligase"/>
</dbReference>
<keyword evidence="6 12" id="KW-0067">ATP-binding</keyword>
<evidence type="ECO:0000259" key="13">
    <source>
        <dbReference type="Pfam" id="PF00133"/>
    </source>
</evidence>
<dbReference type="SUPFAM" id="SSF46589">
    <property type="entry name" value="tRNA-binding arm"/>
    <property type="match status" value="1"/>
</dbReference>
<dbReference type="Pfam" id="PF00133">
    <property type="entry name" value="tRNA-synt_1"/>
    <property type="match status" value="1"/>
</dbReference>
<evidence type="ECO:0000256" key="11">
    <source>
        <dbReference type="ARBA" id="ARBA00060830"/>
    </source>
</evidence>
<evidence type="ECO:0000259" key="15">
    <source>
        <dbReference type="Pfam" id="PF10458"/>
    </source>
</evidence>
<dbReference type="Gene3D" id="3.40.50.620">
    <property type="entry name" value="HUPs"/>
    <property type="match status" value="2"/>
</dbReference>
<dbReference type="CDD" id="cd00817">
    <property type="entry name" value="ValRS_core"/>
    <property type="match status" value="1"/>
</dbReference>
<dbReference type="PANTHER" id="PTHR11946:SF93">
    <property type="entry name" value="VALINE--TRNA LIGASE, CHLOROPLASTIC_MITOCHONDRIAL 2"/>
    <property type="match status" value="1"/>
</dbReference>
<dbReference type="NCBIfam" id="TIGR00422">
    <property type="entry name" value="valS"/>
    <property type="match status" value="1"/>
</dbReference>
<dbReference type="Gene3D" id="1.10.287.380">
    <property type="entry name" value="Valyl-tRNA synthetase, C-terminal domain"/>
    <property type="match status" value="1"/>
</dbReference>
<keyword evidence="3 12" id="KW-0963">Cytoplasm</keyword>
<accession>A0A917MIC7</accession>
<keyword evidence="5 12" id="KW-0547">Nucleotide-binding</keyword>
<evidence type="ECO:0000256" key="12">
    <source>
        <dbReference type="HAMAP-Rule" id="MF_02004"/>
    </source>
</evidence>
<reference evidence="16" key="2">
    <citation type="submission" date="2020-09" db="EMBL/GenBank/DDBJ databases">
        <authorList>
            <person name="Sun Q."/>
            <person name="Zhou Y."/>
        </authorList>
    </citation>
    <scope>NUCLEOTIDE SEQUENCE</scope>
    <source>
        <strain evidence="16">CGMCC 1.12214</strain>
    </source>
</reference>
<dbReference type="FunFam" id="3.40.50.620:FF:000032">
    <property type="entry name" value="Valine--tRNA ligase"/>
    <property type="match status" value="1"/>
</dbReference>
<dbReference type="SUPFAM" id="SSF47323">
    <property type="entry name" value="Anticodon-binding domain of a subclass of class I aminoacyl-tRNA synthetases"/>
    <property type="match status" value="1"/>
</dbReference>
<feature type="binding site" evidence="12">
    <location>
        <position position="626"/>
    </location>
    <ligand>
        <name>ATP</name>
        <dbReference type="ChEBI" id="CHEBI:30616"/>
    </ligand>
</feature>
<feature type="domain" description="Valyl-tRNA synthetase tRNA-binding arm" evidence="15">
    <location>
        <begin position="912"/>
        <end position="977"/>
    </location>
</feature>
<evidence type="ECO:0000256" key="2">
    <source>
        <dbReference type="ARBA" id="ARBA00011245"/>
    </source>
</evidence>
<sequence length="979" mass="109180">MDKTFEPASVEKRIADLWEREGAFKAGRPERAGAQPYTIVIPPPNVTGSLHMGHALNNTLQDILCRFERMRGKDVLWQPGTDHAGIATQMVVERQLMEKQLPGRREMGREAFVKRIWEWKAESGGVIVNQLKRLGASCDWSRERFTMDEGLSRAVLKVFVALHKQGLIYRDKRLVNWDPKFQTAISDLEVVQVEKKGSFKWERPPADAEEPKPLDLAALGKLLDRDASGHLFYFDYPLEGAAYDPADAGTFIRIATTRPETMLGDTAIAVHPENETLKQLIGRNVVLPLVGRVIPIVADDYADPEKGTGAVKITPAHDFNDFEVGKRHGLPVINVLDAEAAMLLAGNAAFLAGAAPEAGVLALQGVDRFEARKRIVALMAGKDLLAKIEPTGHTVPHGDRSNVVIEPWLTDQWYVDAKTLAQPAMAAVRDGRTKFVPENWEKTYFQWLENIEPWCVSRQLWWGHQIPVWYGPSRKPNNELVLNVSFSADSDARTNEFVGVSEAEAIGEASRYYGKPVVVVADQREAMLHMREHPTDDVVAIWRDEDVLDTWFSSALWPFSTLGWPDQTPELARHYPTDVLVTGFDIIFFWVARMMMMGLHFMEEIPFHTVYIHALVRDEKGAKMSKSKGNVIDPLELVDSYGADALRFTLAAMAAQGRDIKLSRQRVEGYRNFATKLWNAARFAEMNECARVAGFDPAATTLPLNRWALAELNRAVGDVTAAIEAYRFNDAANAAYRFVWNVFCDWYLELAKPVFTGENAAEKAETRASVAYVLDAIARLLHPFMPFLTEELWAIKGQEGPTRESILALAPWPADAGIEAPDAQAEIGWVVALIDEIRSARQEVNVPGAAQIPLVLVDAGAETRVRAERWAEMLKRLARLSDISFADVAPGESVQLVVHGEVAALPLAGIVDIAAETLRLSKEITKLKGEVAKIDAKLGNADFLARAPEEVVDEQRERREDAEARIAKMAEALERLKKD</sequence>
<dbReference type="EC" id="6.1.1.9" evidence="12"/>
<dbReference type="Proteomes" id="UP000603912">
    <property type="component" value="Unassembled WGS sequence"/>
</dbReference>
<dbReference type="PROSITE" id="PS00178">
    <property type="entry name" value="AA_TRNA_LIGASE_I"/>
    <property type="match status" value="1"/>
</dbReference>
<evidence type="ECO:0000256" key="3">
    <source>
        <dbReference type="ARBA" id="ARBA00022490"/>
    </source>
</evidence>
<evidence type="ECO:0000256" key="10">
    <source>
        <dbReference type="ARBA" id="ARBA00047552"/>
    </source>
</evidence>
<dbReference type="InterPro" id="IPR001412">
    <property type="entry name" value="aa-tRNA-synth_I_CS"/>
</dbReference>
<dbReference type="PRINTS" id="PR00986">
    <property type="entry name" value="TRNASYNTHVAL"/>
</dbReference>
<name>A0A917MIC7_9HYPH</name>
<dbReference type="EMBL" id="BMES01000002">
    <property type="protein sequence ID" value="GGH22571.1"/>
    <property type="molecule type" value="Genomic_DNA"/>
</dbReference>
<feature type="domain" description="Aminoacyl-tRNA synthetase class Ia" evidence="13">
    <location>
        <begin position="15"/>
        <end position="663"/>
    </location>
</feature>
<evidence type="ECO:0000256" key="1">
    <source>
        <dbReference type="ARBA" id="ARBA00004496"/>
    </source>
</evidence>
<dbReference type="RefSeq" id="WP_188518335.1">
    <property type="nucleotide sequence ID" value="NZ_BMES01000002.1"/>
</dbReference>
<dbReference type="InterPro" id="IPR037118">
    <property type="entry name" value="Val-tRNA_synth_C_sf"/>
</dbReference>
<evidence type="ECO:0000256" key="9">
    <source>
        <dbReference type="ARBA" id="ARBA00023146"/>
    </source>
</evidence>
<comment type="subcellular location">
    <subcellularLocation>
        <location evidence="1 12">Cytoplasm</location>
    </subcellularLocation>
</comment>
<dbReference type="GO" id="GO:0004832">
    <property type="term" value="F:valine-tRNA ligase activity"/>
    <property type="evidence" value="ECO:0007669"/>
    <property type="project" value="UniProtKB-UniRule"/>
</dbReference>
<keyword evidence="9 12" id="KW-0030">Aminoacyl-tRNA synthetase</keyword>
<comment type="subunit">
    <text evidence="2 12">Monomer.</text>
</comment>
<evidence type="ECO:0000313" key="17">
    <source>
        <dbReference type="Proteomes" id="UP000603912"/>
    </source>
</evidence>
<dbReference type="InterPro" id="IPR014729">
    <property type="entry name" value="Rossmann-like_a/b/a_fold"/>
</dbReference>
<feature type="domain" description="Methionyl/Valyl/Leucyl/Isoleucyl-tRNA synthetase anticodon-binding" evidence="14">
    <location>
        <begin position="705"/>
        <end position="853"/>
    </location>
</feature>
<dbReference type="SUPFAM" id="SSF50677">
    <property type="entry name" value="ValRS/IleRS/LeuRS editing domain"/>
    <property type="match status" value="1"/>
</dbReference>
<evidence type="ECO:0000256" key="4">
    <source>
        <dbReference type="ARBA" id="ARBA00022598"/>
    </source>
</evidence>
<dbReference type="PANTHER" id="PTHR11946">
    <property type="entry name" value="VALYL-TRNA SYNTHETASES"/>
    <property type="match status" value="1"/>
</dbReference>
<dbReference type="GO" id="GO:0006438">
    <property type="term" value="P:valyl-tRNA aminoacylation"/>
    <property type="evidence" value="ECO:0007669"/>
    <property type="project" value="UniProtKB-UniRule"/>
</dbReference>
<dbReference type="Pfam" id="PF08264">
    <property type="entry name" value="Anticodon_1"/>
    <property type="match status" value="1"/>
</dbReference>
<keyword evidence="7 12" id="KW-0648">Protein biosynthesis</keyword>
<dbReference type="GO" id="GO:0002161">
    <property type="term" value="F:aminoacyl-tRNA deacylase activity"/>
    <property type="evidence" value="ECO:0007669"/>
    <property type="project" value="InterPro"/>
</dbReference>
<dbReference type="FunFam" id="1.10.287.380:FF:000001">
    <property type="entry name" value="Valine--tRNA ligase"/>
    <property type="match status" value="1"/>
</dbReference>
<evidence type="ECO:0000256" key="7">
    <source>
        <dbReference type="ARBA" id="ARBA00022917"/>
    </source>
</evidence>
<comment type="similarity">
    <text evidence="11 12">Belongs to the class-I aminoacyl-tRNA synthetase family. ValS type 1 subfamily.</text>
</comment>
<dbReference type="InterPro" id="IPR009080">
    <property type="entry name" value="tRNAsynth_Ia_anticodon-bd"/>
</dbReference>
<dbReference type="Pfam" id="PF10458">
    <property type="entry name" value="Val_tRNA-synt_C"/>
    <property type="match status" value="1"/>
</dbReference>
<evidence type="ECO:0000313" key="16">
    <source>
        <dbReference type="EMBL" id="GGH22571.1"/>
    </source>
</evidence>
<gene>
    <name evidence="12 16" type="primary">valS</name>
    <name evidence="16" type="ORF">GCM10007036_27660</name>
</gene>
<comment type="domain">
    <text evidence="12">The C-terminal coiled-coil domain is crucial for aminoacylation activity.</text>
</comment>
<dbReference type="SUPFAM" id="SSF52374">
    <property type="entry name" value="Nucleotidylyl transferase"/>
    <property type="match status" value="1"/>
</dbReference>
<feature type="coiled-coil region" evidence="12">
    <location>
        <begin position="952"/>
        <end position="979"/>
    </location>
</feature>
<keyword evidence="17" id="KW-1185">Reference proteome</keyword>
<dbReference type="GO" id="GO:0005524">
    <property type="term" value="F:ATP binding"/>
    <property type="evidence" value="ECO:0007669"/>
    <property type="project" value="UniProtKB-UniRule"/>
</dbReference>
<comment type="function">
    <text evidence="12">Catalyzes the attachment of valine to tRNA(Val). As ValRS can inadvertently accommodate and process structurally similar amino acids such as threonine, to avoid such errors, it has a 'posttransfer' editing activity that hydrolyzes mischarged Thr-tRNA(Val) in a tRNA-dependent manner.</text>
</comment>
<dbReference type="Gene3D" id="1.10.730.10">
    <property type="entry name" value="Isoleucyl-tRNA Synthetase, Domain 1"/>
    <property type="match status" value="1"/>
</dbReference>
<dbReference type="Gene3D" id="3.90.740.10">
    <property type="entry name" value="Valyl/Leucyl/Isoleucyl-tRNA synthetase, editing domain"/>
    <property type="match status" value="1"/>
</dbReference>
<dbReference type="CDD" id="cd07962">
    <property type="entry name" value="Anticodon_Ia_Val"/>
    <property type="match status" value="1"/>
</dbReference>
<protein>
    <recommendedName>
        <fullName evidence="12">Valine--tRNA ligase</fullName>
        <ecNumber evidence="12">6.1.1.9</ecNumber>
    </recommendedName>
    <alternativeName>
        <fullName evidence="12">Valyl-tRNA synthetase</fullName>
        <shortName evidence="12">ValRS</shortName>
    </alternativeName>
</protein>
<dbReference type="NCBIfam" id="NF004349">
    <property type="entry name" value="PRK05729.1"/>
    <property type="match status" value="1"/>
</dbReference>
<dbReference type="GO" id="GO:0005829">
    <property type="term" value="C:cytosol"/>
    <property type="evidence" value="ECO:0007669"/>
    <property type="project" value="TreeGrafter"/>
</dbReference>
<evidence type="ECO:0000256" key="8">
    <source>
        <dbReference type="ARBA" id="ARBA00023054"/>
    </source>
</evidence>
<dbReference type="InterPro" id="IPR002300">
    <property type="entry name" value="aa-tRNA-synth_Ia"/>
</dbReference>
<proteinExistence type="inferred from homology"/>
<feature type="short sequence motif" description="'KMSKS' region" evidence="12">
    <location>
        <begin position="623"/>
        <end position="627"/>
    </location>
</feature>
<comment type="catalytic activity">
    <reaction evidence="10 12">
        <text>tRNA(Val) + L-valine + ATP = L-valyl-tRNA(Val) + AMP + diphosphate</text>
        <dbReference type="Rhea" id="RHEA:10704"/>
        <dbReference type="Rhea" id="RHEA-COMP:9672"/>
        <dbReference type="Rhea" id="RHEA-COMP:9708"/>
        <dbReference type="ChEBI" id="CHEBI:30616"/>
        <dbReference type="ChEBI" id="CHEBI:33019"/>
        <dbReference type="ChEBI" id="CHEBI:57762"/>
        <dbReference type="ChEBI" id="CHEBI:78442"/>
        <dbReference type="ChEBI" id="CHEBI:78537"/>
        <dbReference type="ChEBI" id="CHEBI:456215"/>
        <dbReference type="EC" id="6.1.1.9"/>
    </reaction>
</comment>
<dbReference type="InterPro" id="IPR009008">
    <property type="entry name" value="Val/Leu/Ile-tRNA-synth_edit"/>
</dbReference>
<dbReference type="InterPro" id="IPR010978">
    <property type="entry name" value="tRNA-bd_arm"/>
</dbReference>
<keyword evidence="8 12" id="KW-0175">Coiled coil</keyword>
<dbReference type="InterPro" id="IPR033705">
    <property type="entry name" value="Anticodon_Ia_Val"/>
</dbReference>